<evidence type="ECO:0000256" key="11">
    <source>
        <dbReference type="ARBA" id="ARBA00022982"/>
    </source>
</evidence>
<evidence type="ECO:0000256" key="18">
    <source>
        <dbReference type="ARBA" id="ARBA00049551"/>
    </source>
</evidence>
<evidence type="ECO:0000256" key="12">
    <source>
        <dbReference type="ARBA" id="ARBA00022989"/>
    </source>
</evidence>
<feature type="chain" id="PRO_5034864155" description="NADH-ubiquinone oxidoreductase chain 2" evidence="20">
    <location>
        <begin position="22"/>
        <end position="321"/>
    </location>
</feature>
<keyword evidence="15 22" id="KW-0496">Mitochondrion</keyword>
<evidence type="ECO:0000256" key="14">
    <source>
        <dbReference type="ARBA" id="ARBA00023075"/>
    </source>
</evidence>
<dbReference type="InterPro" id="IPR001750">
    <property type="entry name" value="ND/Mrp_TM"/>
</dbReference>
<evidence type="ECO:0000256" key="2">
    <source>
        <dbReference type="ARBA" id="ARBA00004448"/>
    </source>
</evidence>
<comment type="similarity">
    <text evidence="3">Belongs to the complex I subunit 2 family.</text>
</comment>
<comment type="function">
    <text evidence="1">Core subunit of the mitochondrial membrane respiratory chain NADH dehydrogenase (Complex I) that is believed to belong to the minimal assembly required for catalysis. Complex I functions in the transfer of electrons from NADH to the respiratory chain. The immediate electron acceptor for the enzyme is believed to be ubiquinone.</text>
</comment>
<keyword evidence="16 19" id="KW-0472">Membrane</keyword>
<keyword evidence="14" id="KW-0830">Ubiquinone</keyword>
<dbReference type="EMBL" id="MN227165">
    <property type="protein sequence ID" value="QWC53775.1"/>
    <property type="molecule type" value="Genomic_DNA"/>
</dbReference>
<accession>A0A8E8L8S7</accession>
<dbReference type="GO" id="GO:0006120">
    <property type="term" value="P:mitochondrial electron transport, NADH to ubiquinone"/>
    <property type="evidence" value="ECO:0007669"/>
    <property type="project" value="TreeGrafter"/>
</dbReference>
<dbReference type="PANTHER" id="PTHR46552">
    <property type="entry name" value="NADH-UBIQUINONE OXIDOREDUCTASE CHAIN 2"/>
    <property type="match status" value="1"/>
</dbReference>
<evidence type="ECO:0000256" key="13">
    <source>
        <dbReference type="ARBA" id="ARBA00023027"/>
    </source>
</evidence>
<keyword evidence="13" id="KW-0520">NAD</keyword>
<comment type="subcellular location">
    <subcellularLocation>
        <location evidence="2">Mitochondrion inner membrane</location>
        <topology evidence="2">Multi-pass membrane protein</topology>
    </subcellularLocation>
</comment>
<feature type="transmembrane region" description="Helical" evidence="19">
    <location>
        <begin position="256"/>
        <end position="276"/>
    </location>
</feature>
<name>A0A8E8L8S7_9HEMI</name>
<evidence type="ECO:0000259" key="21">
    <source>
        <dbReference type="Pfam" id="PF00361"/>
    </source>
</evidence>
<evidence type="ECO:0000256" key="1">
    <source>
        <dbReference type="ARBA" id="ARBA00003257"/>
    </source>
</evidence>
<evidence type="ECO:0000256" key="16">
    <source>
        <dbReference type="ARBA" id="ARBA00023136"/>
    </source>
</evidence>
<reference evidence="22" key="1">
    <citation type="submission" date="2019-07" db="EMBL/GenBank/DDBJ databases">
        <title>Mitochondrial genome of Carinata rufipenna.</title>
        <authorList>
            <person name="Du Y."/>
            <person name="Dai W."/>
        </authorList>
    </citation>
    <scope>NUCLEOTIDE SEQUENCE</scope>
</reference>
<feature type="signal peptide" evidence="20">
    <location>
        <begin position="1"/>
        <end position="21"/>
    </location>
</feature>
<feature type="transmembrane region" description="Helical" evidence="19">
    <location>
        <begin position="111"/>
        <end position="132"/>
    </location>
</feature>
<dbReference type="Pfam" id="PF00361">
    <property type="entry name" value="Proton_antipo_M"/>
    <property type="match status" value="1"/>
</dbReference>
<feature type="domain" description="NADH:quinone oxidoreductase/Mrp antiporter transmembrane" evidence="21">
    <location>
        <begin position="22"/>
        <end position="270"/>
    </location>
</feature>
<feature type="transmembrane region" description="Helical" evidence="19">
    <location>
        <begin position="162"/>
        <end position="179"/>
    </location>
</feature>
<feature type="transmembrane region" description="Helical" evidence="19">
    <location>
        <begin position="297"/>
        <end position="315"/>
    </location>
</feature>
<organism evidence="22">
    <name type="scientific">Carinata rufipenna</name>
    <dbReference type="NCBI Taxonomy" id="2840402"/>
    <lineage>
        <taxon>Eukaryota</taxon>
        <taxon>Metazoa</taxon>
        <taxon>Ecdysozoa</taxon>
        <taxon>Arthropoda</taxon>
        <taxon>Hexapoda</taxon>
        <taxon>Insecta</taxon>
        <taxon>Pterygota</taxon>
        <taxon>Neoptera</taxon>
        <taxon>Paraneoptera</taxon>
        <taxon>Hemiptera</taxon>
        <taxon>Auchenorrhyncha</taxon>
        <taxon>Membracoidea</taxon>
        <taxon>Cicadellidae</taxon>
        <taxon>Evacanthinae</taxon>
        <taxon>Evacanthini</taxon>
        <taxon>Carinata</taxon>
    </lineage>
</organism>
<keyword evidence="8 19" id="KW-0812">Transmembrane</keyword>
<evidence type="ECO:0000256" key="6">
    <source>
        <dbReference type="ARBA" id="ARBA00022448"/>
    </source>
</evidence>
<feature type="transmembrane region" description="Helical" evidence="19">
    <location>
        <begin position="28"/>
        <end position="50"/>
    </location>
</feature>
<keyword evidence="6" id="KW-0813">Transport</keyword>
<keyword evidence="12 19" id="KW-1133">Transmembrane helix</keyword>
<evidence type="ECO:0000256" key="20">
    <source>
        <dbReference type="SAM" id="SignalP"/>
    </source>
</evidence>
<dbReference type="GO" id="GO:0005743">
    <property type="term" value="C:mitochondrial inner membrane"/>
    <property type="evidence" value="ECO:0007669"/>
    <property type="project" value="UniProtKB-SubCell"/>
</dbReference>
<dbReference type="PANTHER" id="PTHR46552:SF1">
    <property type="entry name" value="NADH-UBIQUINONE OXIDOREDUCTASE CHAIN 2"/>
    <property type="match status" value="1"/>
</dbReference>
<evidence type="ECO:0000313" key="22">
    <source>
        <dbReference type="EMBL" id="QWC53775.1"/>
    </source>
</evidence>
<dbReference type="GO" id="GO:0008137">
    <property type="term" value="F:NADH dehydrogenase (ubiquinone) activity"/>
    <property type="evidence" value="ECO:0007669"/>
    <property type="project" value="UniProtKB-EC"/>
</dbReference>
<keyword evidence="9" id="KW-0999">Mitochondrion inner membrane</keyword>
<feature type="transmembrane region" description="Helical" evidence="19">
    <location>
        <begin position="138"/>
        <end position="155"/>
    </location>
</feature>
<evidence type="ECO:0000256" key="4">
    <source>
        <dbReference type="ARBA" id="ARBA00012944"/>
    </source>
</evidence>
<dbReference type="EC" id="7.1.1.2" evidence="4"/>
<evidence type="ECO:0000256" key="17">
    <source>
        <dbReference type="ARBA" id="ARBA00031028"/>
    </source>
</evidence>
<feature type="transmembrane region" description="Helical" evidence="19">
    <location>
        <begin position="57"/>
        <end position="79"/>
    </location>
</feature>
<dbReference type="AlphaFoldDB" id="A0A8E8L8S7"/>
<protein>
    <recommendedName>
        <fullName evidence="5">NADH-ubiquinone oxidoreductase chain 2</fullName>
        <ecNumber evidence="4">7.1.1.2</ecNumber>
    </recommendedName>
    <alternativeName>
        <fullName evidence="17">NADH dehydrogenase subunit 2</fullName>
    </alternativeName>
</protein>
<feature type="transmembrane region" description="Helical" evidence="19">
    <location>
        <begin position="185"/>
        <end position="203"/>
    </location>
</feature>
<keyword evidence="20" id="KW-0732">Signal</keyword>
<keyword evidence="11" id="KW-0249">Electron transport</keyword>
<geneLocation type="mitochondrion" evidence="22"/>
<evidence type="ECO:0000256" key="3">
    <source>
        <dbReference type="ARBA" id="ARBA00007012"/>
    </source>
</evidence>
<proteinExistence type="inferred from homology"/>
<gene>
    <name evidence="22" type="primary">ND2</name>
</gene>
<evidence type="ECO:0000256" key="19">
    <source>
        <dbReference type="SAM" id="Phobius"/>
    </source>
</evidence>
<sequence>MNSSLFLFLLSMMLGVMISLCSNNMITIWIGLEISLLSFMPIMVGGSLLSSESSMKYYIVQSVSSSLLLLGVMTLILDLNWLGELILSLSLLIKLGVAPFHMWVLSVVEGLNLLSLFIILFIMKLVPLFMISLMGFELMMMSILTMIVGSISGLIQNSIRKLLAFSSIYNLGLIISCVYETSLWLNYFLIYGFILFMVLLMIISLNSNYINQVIMMEFSLVKKLTFWLVMLSMGGLPPFLGFLNKLLIIEFLLKNNYLFSVMILIMTSLLVIFYYIRLSYISIFFSSMLKFNLMKMSNISIMILMINLLSFPLMLSLKGLT</sequence>
<dbReference type="InterPro" id="IPR050175">
    <property type="entry name" value="Complex_I_Subunit_2"/>
</dbReference>
<feature type="transmembrane region" description="Helical" evidence="19">
    <location>
        <begin position="224"/>
        <end position="244"/>
    </location>
</feature>
<keyword evidence="7" id="KW-0679">Respiratory chain</keyword>
<evidence type="ECO:0000256" key="15">
    <source>
        <dbReference type="ARBA" id="ARBA00023128"/>
    </source>
</evidence>
<keyword evidence="10" id="KW-1278">Translocase</keyword>
<evidence type="ECO:0000256" key="9">
    <source>
        <dbReference type="ARBA" id="ARBA00022792"/>
    </source>
</evidence>
<evidence type="ECO:0000256" key="10">
    <source>
        <dbReference type="ARBA" id="ARBA00022967"/>
    </source>
</evidence>
<evidence type="ECO:0000256" key="8">
    <source>
        <dbReference type="ARBA" id="ARBA00022692"/>
    </source>
</evidence>
<comment type="catalytic activity">
    <reaction evidence="18">
        <text>a ubiquinone + NADH + 5 H(+)(in) = a ubiquinol + NAD(+) + 4 H(+)(out)</text>
        <dbReference type="Rhea" id="RHEA:29091"/>
        <dbReference type="Rhea" id="RHEA-COMP:9565"/>
        <dbReference type="Rhea" id="RHEA-COMP:9566"/>
        <dbReference type="ChEBI" id="CHEBI:15378"/>
        <dbReference type="ChEBI" id="CHEBI:16389"/>
        <dbReference type="ChEBI" id="CHEBI:17976"/>
        <dbReference type="ChEBI" id="CHEBI:57540"/>
        <dbReference type="ChEBI" id="CHEBI:57945"/>
        <dbReference type="EC" id="7.1.1.2"/>
    </reaction>
</comment>
<evidence type="ECO:0000256" key="7">
    <source>
        <dbReference type="ARBA" id="ARBA00022660"/>
    </source>
</evidence>
<evidence type="ECO:0000256" key="5">
    <source>
        <dbReference type="ARBA" id="ARBA00021008"/>
    </source>
</evidence>